<dbReference type="EMBL" id="MU275913">
    <property type="protein sequence ID" value="KAI0046958.1"/>
    <property type="molecule type" value="Genomic_DNA"/>
</dbReference>
<comment type="caution">
    <text evidence="1">The sequence shown here is derived from an EMBL/GenBank/DDBJ whole genome shotgun (WGS) entry which is preliminary data.</text>
</comment>
<evidence type="ECO:0000313" key="2">
    <source>
        <dbReference type="Proteomes" id="UP000814033"/>
    </source>
</evidence>
<name>A0ACB8RTV3_9AGAM</name>
<keyword evidence="2" id="KW-1185">Reference proteome</keyword>
<protein>
    <submittedName>
        <fullName evidence="1">Uncharacterized protein</fullName>
    </submittedName>
</protein>
<reference evidence="1" key="1">
    <citation type="submission" date="2021-02" db="EMBL/GenBank/DDBJ databases">
        <authorList>
            <consortium name="DOE Joint Genome Institute"/>
            <person name="Ahrendt S."/>
            <person name="Looney B.P."/>
            <person name="Miyauchi S."/>
            <person name="Morin E."/>
            <person name="Drula E."/>
            <person name="Courty P.E."/>
            <person name="Chicoki N."/>
            <person name="Fauchery L."/>
            <person name="Kohler A."/>
            <person name="Kuo A."/>
            <person name="Labutti K."/>
            <person name="Pangilinan J."/>
            <person name="Lipzen A."/>
            <person name="Riley R."/>
            <person name="Andreopoulos W."/>
            <person name="He G."/>
            <person name="Johnson J."/>
            <person name="Barry K.W."/>
            <person name="Grigoriev I.V."/>
            <person name="Nagy L."/>
            <person name="Hibbett D."/>
            <person name="Henrissat B."/>
            <person name="Matheny P.B."/>
            <person name="Labbe J."/>
            <person name="Martin F."/>
        </authorList>
    </citation>
    <scope>NUCLEOTIDE SEQUENCE</scope>
    <source>
        <strain evidence="1">FP105234-sp</strain>
    </source>
</reference>
<gene>
    <name evidence="1" type="ORF">FA95DRAFT_1559511</name>
</gene>
<sequence length="96" mass="11087">MASSETPGFQRYPHCGQRSHTATVARGRRWLRMPFLFTMVFCSITITKPSFERRGEMIYAFMLCGVPFKIYFRRSRASAQARLPARASAHISLIRI</sequence>
<dbReference type="Proteomes" id="UP000814033">
    <property type="component" value="Unassembled WGS sequence"/>
</dbReference>
<accession>A0ACB8RTV3</accession>
<proteinExistence type="predicted"/>
<evidence type="ECO:0000313" key="1">
    <source>
        <dbReference type="EMBL" id="KAI0046958.1"/>
    </source>
</evidence>
<reference evidence="1" key="2">
    <citation type="journal article" date="2022" name="New Phytol.">
        <title>Evolutionary transition to the ectomycorrhizal habit in the genomes of a hyperdiverse lineage of mushroom-forming fungi.</title>
        <authorList>
            <person name="Looney B."/>
            <person name="Miyauchi S."/>
            <person name="Morin E."/>
            <person name="Drula E."/>
            <person name="Courty P.E."/>
            <person name="Kohler A."/>
            <person name="Kuo A."/>
            <person name="LaButti K."/>
            <person name="Pangilinan J."/>
            <person name="Lipzen A."/>
            <person name="Riley R."/>
            <person name="Andreopoulos W."/>
            <person name="He G."/>
            <person name="Johnson J."/>
            <person name="Nolan M."/>
            <person name="Tritt A."/>
            <person name="Barry K.W."/>
            <person name="Grigoriev I.V."/>
            <person name="Nagy L.G."/>
            <person name="Hibbett D."/>
            <person name="Henrissat B."/>
            <person name="Matheny P.B."/>
            <person name="Labbe J."/>
            <person name="Martin F.M."/>
        </authorList>
    </citation>
    <scope>NUCLEOTIDE SEQUENCE</scope>
    <source>
        <strain evidence="1">FP105234-sp</strain>
    </source>
</reference>
<organism evidence="1 2">
    <name type="scientific">Auriscalpium vulgare</name>
    <dbReference type="NCBI Taxonomy" id="40419"/>
    <lineage>
        <taxon>Eukaryota</taxon>
        <taxon>Fungi</taxon>
        <taxon>Dikarya</taxon>
        <taxon>Basidiomycota</taxon>
        <taxon>Agaricomycotina</taxon>
        <taxon>Agaricomycetes</taxon>
        <taxon>Russulales</taxon>
        <taxon>Auriscalpiaceae</taxon>
        <taxon>Auriscalpium</taxon>
    </lineage>
</organism>